<accession>A0A5C8ZH31</accession>
<dbReference type="EMBL" id="VKAC01000005">
    <property type="protein sequence ID" value="TXR56548.1"/>
    <property type="molecule type" value="Genomic_DNA"/>
</dbReference>
<dbReference type="Proteomes" id="UP000321234">
    <property type="component" value="Unassembled WGS sequence"/>
</dbReference>
<dbReference type="GO" id="GO:0016757">
    <property type="term" value="F:glycosyltransferase activity"/>
    <property type="evidence" value="ECO:0007669"/>
    <property type="project" value="UniProtKB-KW"/>
</dbReference>
<dbReference type="SUPFAM" id="SSF53448">
    <property type="entry name" value="Nucleotide-diphospho-sugar transferases"/>
    <property type="match status" value="1"/>
</dbReference>
<evidence type="ECO:0000256" key="1">
    <source>
        <dbReference type="ARBA" id="ARBA00006739"/>
    </source>
</evidence>
<evidence type="ECO:0000313" key="5">
    <source>
        <dbReference type="EMBL" id="TXR56548.1"/>
    </source>
</evidence>
<keyword evidence="4" id="KW-0812">Transmembrane</keyword>
<reference evidence="5 6" key="1">
    <citation type="submission" date="2019-07" db="EMBL/GenBank/DDBJ databases">
        <title>Quadrisphaera sp. strain DD2A genome sequencing and assembly.</title>
        <authorList>
            <person name="Kim I."/>
        </authorList>
    </citation>
    <scope>NUCLEOTIDE SEQUENCE [LARGE SCALE GENOMIC DNA]</scope>
    <source>
        <strain evidence="5 6">DD2A</strain>
    </source>
</reference>
<evidence type="ECO:0000256" key="3">
    <source>
        <dbReference type="ARBA" id="ARBA00022679"/>
    </source>
</evidence>
<keyword evidence="6" id="KW-1185">Reference proteome</keyword>
<comment type="caution">
    <text evidence="5">The sequence shown here is derived from an EMBL/GenBank/DDBJ whole genome shotgun (WGS) entry which is preliminary data.</text>
</comment>
<feature type="transmembrane region" description="Helical" evidence="4">
    <location>
        <begin position="318"/>
        <end position="347"/>
    </location>
</feature>
<evidence type="ECO:0000313" key="6">
    <source>
        <dbReference type="Proteomes" id="UP000321234"/>
    </source>
</evidence>
<comment type="similarity">
    <text evidence="1">Belongs to the glycosyltransferase 2 family.</text>
</comment>
<keyword evidence="4" id="KW-0472">Membrane</keyword>
<protein>
    <submittedName>
        <fullName evidence="5">Glycosyltransferase family 2 protein</fullName>
    </submittedName>
</protein>
<gene>
    <name evidence="5" type="ORF">FMM08_10020</name>
</gene>
<dbReference type="Gene3D" id="3.90.550.10">
    <property type="entry name" value="Spore Coat Polysaccharide Biosynthesis Protein SpsA, Chain A"/>
    <property type="match status" value="1"/>
</dbReference>
<name>A0A5C8ZH31_9ACTN</name>
<dbReference type="CDD" id="cd06423">
    <property type="entry name" value="CESA_like"/>
    <property type="match status" value="1"/>
</dbReference>
<dbReference type="InterPro" id="IPR029044">
    <property type="entry name" value="Nucleotide-diphossugar_trans"/>
</dbReference>
<keyword evidence="2" id="KW-0328">Glycosyltransferase</keyword>
<dbReference type="AlphaFoldDB" id="A0A5C8ZH31"/>
<dbReference type="OrthoDB" id="3864432at2"/>
<keyword evidence="3 5" id="KW-0808">Transferase</keyword>
<feature type="transmembrane region" description="Helical" evidence="4">
    <location>
        <begin position="353"/>
        <end position="374"/>
    </location>
</feature>
<evidence type="ECO:0000256" key="2">
    <source>
        <dbReference type="ARBA" id="ARBA00022676"/>
    </source>
</evidence>
<dbReference type="PANTHER" id="PTHR43630:SF1">
    <property type="entry name" value="POLY-BETA-1,6-N-ACETYL-D-GLUCOSAMINE SYNTHASE"/>
    <property type="match status" value="1"/>
</dbReference>
<dbReference type="Pfam" id="PF13641">
    <property type="entry name" value="Glyco_tranf_2_3"/>
    <property type="match status" value="1"/>
</dbReference>
<proteinExistence type="inferred from homology"/>
<keyword evidence="4" id="KW-1133">Transmembrane helix</keyword>
<dbReference type="PANTHER" id="PTHR43630">
    <property type="entry name" value="POLY-BETA-1,6-N-ACETYL-D-GLUCOSAMINE SYNTHASE"/>
    <property type="match status" value="1"/>
</dbReference>
<organism evidence="5 6">
    <name type="scientific">Quadrisphaera setariae</name>
    <dbReference type="NCBI Taxonomy" id="2593304"/>
    <lineage>
        <taxon>Bacteria</taxon>
        <taxon>Bacillati</taxon>
        <taxon>Actinomycetota</taxon>
        <taxon>Actinomycetes</taxon>
        <taxon>Kineosporiales</taxon>
        <taxon>Kineosporiaceae</taxon>
        <taxon>Quadrisphaera</taxon>
    </lineage>
</organism>
<evidence type="ECO:0000256" key="4">
    <source>
        <dbReference type="SAM" id="Phobius"/>
    </source>
</evidence>
<sequence>MVRYLRRGFFRGVEDASASPLTQSVSVVMPAFDEEASVVGSVSAMLALRHPRHEVVVVDDGSTDATFALLREAFDLVEVPRRLPTDVPVRGAVRSVHVPRGGRSPLVVVRKDNGGRADAVNAGINAARHDLVCITDADSVLDPDALLTVSRPFADDPERVVATGGAVRAVNGSTLVGGRVADVRMPRGWVARFQVVEYLRAFCVGRAGWSRLQSLVLISGAFGMYRRDVLVEVGGLDPTCIGEDFELTLRLHRHMRESGRDHRVVFVPEPASWTEVPATSAVLARQRRRWQRGLAETLWRHRAMVGNPRYGRIGLLALPYYVLFELVAPVIELVGVVLTPLAVAFGVVPWKAALLLMVLCYGYAVVVTVAALLVEELSFHRSQRWRDLARGLAAAVLENVGHRQLTALWRVQGLWSLLRGQQQVWGAMDRQGLAAGASADGGDVVHLPETRASRRELAEAGR</sequence>